<evidence type="ECO:0000313" key="4">
    <source>
        <dbReference type="Proteomes" id="UP001597475"/>
    </source>
</evidence>
<comment type="similarity">
    <text evidence="1">Belongs to the RlpA family.</text>
</comment>
<dbReference type="InterPro" id="IPR018392">
    <property type="entry name" value="LysM"/>
</dbReference>
<dbReference type="InterPro" id="IPR034718">
    <property type="entry name" value="RlpA"/>
</dbReference>
<dbReference type="CDD" id="cd22268">
    <property type="entry name" value="DPBB_RlpA-like"/>
    <property type="match status" value="1"/>
</dbReference>
<organism evidence="3 4">
    <name type="scientific">Deinococcus taklimakanensis</name>
    <dbReference type="NCBI Taxonomy" id="536443"/>
    <lineage>
        <taxon>Bacteria</taxon>
        <taxon>Thermotogati</taxon>
        <taxon>Deinococcota</taxon>
        <taxon>Deinococci</taxon>
        <taxon>Deinococcales</taxon>
        <taxon>Deinococcaceae</taxon>
        <taxon>Deinococcus</taxon>
    </lineage>
</organism>
<dbReference type="InterPro" id="IPR036779">
    <property type="entry name" value="LysM_dom_sf"/>
</dbReference>
<protein>
    <recommendedName>
        <fullName evidence="1">Probable endolytic peptidoglycan transglycosylase RlpA</fullName>
        <ecNumber evidence="1">4.2.2.-</ecNumber>
    </recommendedName>
</protein>
<dbReference type="Gene3D" id="3.10.350.10">
    <property type="entry name" value="LysM domain"/>
    <property type="match status" value="1"/>
</dbReference>
<evidence type="ECO:0000259" key="2">
    <source>
        <dbReference type="PROSITE" id="PS51782"/>
    </source>
</evidence>
<feature type="signal peptide" evidence="1">
    <location>
        <begin position="1"/>
        <end position="19"/>
    </location>
</feature>
<dbReference type="SUPFAM" id="SSF54106">
    <property type="entry name" value="LysM domain"/>
    <property type="match status" value="1"/>
</dbReference>
<dbReference type="HAMAP" id="MF_02071">
    <property type="entry name" value="RlpA"/>
    <property type="match status" value="1"/>
</dbReference>
<dbReference type="PROSITE" id="PS51782">
    <property type="entry name" value="LYSM"/>
    <property type="match status" value="1"/>
</dbReference>
<reference evidence="4" key="1">
    <citation type="journal article" date="2019" name="Int. J. Syst. Evol. Microbiol.">
        <title>The Global Catalogue of Microorganisms (GCM) 10K type strain sequencing project: providing services to taxonomists for standard genome sequencing and annotation.</title>
        <authorList>
            <consortium name="The Broad Institute Genomics Platform"/>
            <consortium name="The Broad Institute Genome Sequencing Center for Infectious Disease"/>
            <person name="Wu L."/>
            <person name="Ma J."/>
        </authorList>
    </citation>
    <scope>NUCLEOTIDE SEQUENCE [LARGE SCALE GENOMIC DNA]</scope>
    <source>
        <strain evidence="4">KCTC 33842</strain>
    </source>
</reference>
<comment type="caution">
    <text evidence="3">The sequence shown here is derived from an EMBL/GenBank/DDBJ whole genome shotgun (WGS) entry which is preliminary data.</text>
</comment>
<feature type="domain" description="LysM" evidence="2">
    <location>
        <begin position="21"/>
        <end position="64"/>
    </location>
</feature>
<sequence length="179" mass="18784" precursor="true">MTRTRWLPALALLLGTAGAQGTYRVQPGDTLYHLARTNGTTVAELQRLNGLTGTTLRVGATLQLPGGRGSAVSNARPVAALPQEAPVAAAPTFQRGLAVYYGGRRDTRTLMTAAHRTLPLGTWVQVTHERTGRSVTVLINDRGPFNGGGRIIDLSTTAARALGIIGEGVAPVTLSLPRP</sequence>
<dbReference type="Pfam" id="PF01476">
    <property type="entry name" value="LysM"/>
    <property type="match status" value="1"/>
</dbReference>
<evidence type="ECO:0000256" key="1">
    <source>
        <dbReference type="HAMAP-Rule" id="MF_02071"/>
    </source>
</evidence>
<feature type="chain" id="PRO_5044906393" description="Probable endolytic peptidoglycan transglycosylase RlpA" evidence="1">
    <location>
        <begin position="20"/>
        <end position="179"/>
    </location>
</feature>
<dbReference type="PANTHER" id="PTHR34183:SF8">
    <property type="entry name" value="ENDOLYTIC PEPTIDOGLYCAN TRANSGLYCOSYLASE RLPA-RELATED"/>
    <property type="match status" value="1"/>
</dbReference>
<comment type="function">
    <text evidence="1">Lytic transglycosylase with a strong preference for naked glycan strands that lack stem peptides.</text>
</comment>
<proteinExistence type="inferred from homology"/>
<keyword evidence="1" id="KW-0456">Lyase</keyword>
<dbReference type="EMBL" id="JBHUMK010000017">
    <property type="protein sequence ID" value="MFD2608794.1"/>
    <property type="molecule type" value="Genomic_DNA"/>
</dbReference>
<dbReference type="SUPFAM" id="SSF50685">
    <property type="entry name" value="Barwin-like endoglucanases"/>
    <property type="match status" value="1"/>
</dbReference>
<gene>
    <name evidence="1" type="primary">rlpA</name>
    <name evidence="3" type="ORF">ACFSR9_04975</name>
</gene>
<accession>A0ABW5P306</accession>
<dbReference type="CDD" id="cd00118">
    <property type="entry name" value="LysM"/>
    <property type="match status" value="1"/>
</dbReference>
<dbReference type="Proteomes" id="UP001597475">
    <property type="component" value="Unassembled WGS sequence"/>
</dbReference>
<name>A0ABW5P306_9DEIO</name>
<dbReference type="InterPro" id="IPR036908">
    <property type="entry name" value="RlpA-like_sf"/>
</dbReference>
<keyword evidence="1" id="KW-0961">Cell wall biogenesis/degradation</keyword>
<dbReference type="InterPro" id="IPR009009">
    <property type="entry name" value="RlpA-like_DPBB"/>
</dbReference>
<keyword evidence="4" id="KW-1185">Reference proteome</keyword>
<dbReference type="RefSeq" id="WP_386843631.1">
    <property type="nucleotide sequence ID" value="NZ_JBHUMK010000017.1"/>
</dbReference>
<dbReference type="EC" id="4.2.2.-" evidence="1"/>
<keyword evidence="1" id="KW-0732">Signal</keyword>
<dbReference type="SMART" id="SM00257">
    <property type="entry name" value="LysM"/>
    <property type="match status" value="1"/>
</dbReference>
<dbReference type="Pfam" id="PF03330">
    <property type="entry name" value="DPBB_1"/>
    <property type="match status" value="1"/>
</dbReference>
<dbReference type="Gene3D" id="2.40.40.10">
    <property type="entry name" value="RlpA-like domain"/>
    <property type="match status" value="1"/>
</dbReference>
<dbReference type="PANTHER" id="PTHR34183">
    <property type="entry name" value="ENDOLYTIC PEPTIDOGLYCAN TRANSGLYCOSYLASE RLPA"/>
    <property type="match status" value="1"/>
</dbReference>
<evidence type="ECO:0000313" key="3">
    <source>
        <dbReference type="EMBL" id="MFD2608794.1"/>
    </source>
</evidence>